<proteinExistence type="predicted"/>
<keyword evidence="1" id="KW-1133">Transmembrane helix</keyword>
<name>A0A7C3E5J6_9SPIR</name>
<organism evidence="2">
    <name type="scientific">Gracilinema caldarium</name>
    <dbReference type="NCBI Taxonomy" id="215591"/>
    <lineage>
        <taxon>Bacteria</taxon>
        <taxon>Pseudomonadati</taxon>
        <taxon>Spirochaetota</taxon>
        <taxon>Spirochaetia</taxon>
        <taxon>Spirochaetales</taxon>
        <taxon>Breznakiellaceae</taxon>
        <taxon>Gracilinema</taxon>
    </lineage>
</organism>
<accession>A0A7C3E5J6</accession>
<reference evidence="2" key="1">
    <citation type="journal article" date="2020" name="mSystems">
        <title>Genome- and Community-Level Interaction Insights into Carbon Utilization and Element Cycling Functions of Hydrothermarchaeota in Hydrothermal Sediment.</title>
        <authorList>
            <person name="Zhou Z."/>
            <person name="Liu Y."/>
            <person name="Xu W."/>
            <person name="Pan J."/>
            <person name="Luo Z.H."/>
            <person name="Li M."/>
        </authorList>
    </citation>
    <scope>NUCLEOTIDE SEQUENCE [LARGE SCALE GENOMIC DNA]</scope>
    <source>
        <strain evidence="2">SpSt-503</strain>
    </source>
</reference>
<evidence type="ECO:0000313" key="2">
    <source>
        <dbReference type="EMBL" id="HFH28111.1"/>
    </source>
</evidence>
<feature type="transmembrane region" description="Helical" evidence="1">
    <location>
        <begin position="35"/>
        <end position="53"/>
    </location>
</feature>
<keyword evidence="1" id="KW-0472">Membrane</keyword>
<gene>
    <name evidence="2" type="ORF">ENS59_01155</name>
</gene>
<dbReference type="EMBL" id="DSVL01000035">
    <property type="protein sequence ID" value="HFH28111.1"/>
    <property type="molecule type" value="Genomic_DNA"/>
</dbReference>
<feature type="transmembrane region" description="Helical" evidence="1">
    <location>
        <begin position="6"/>
        <end position="23"/>
    </location>
</feature>
<keyword evidence="1" id="KW-0812">Transmembrane</keyword>
<dbReference type="AlphaFoldDB" id="A0A7C3E5J6"/>
<protein>
    <submittedName>
        <fullName evidence="2">Uncharacterized protein</fullName>
    </submittedName>
</protein>
<comment type="caution">
    <text evidence="2">The sequence shown here is derived from an EMBL/GenBank/DDBJ whole genome shotgun (WGS) entry which is preliminary data.</text>
</comment>
<sequence length="99" mass="12036">MQIPVWHYVLSMSLYFAILMFAIDFYRKHVKISMWFWLLSLGTFPLWIMLGQVQGWFRWFKVLSVLLPTALIVGPARMAYHQPENKNKVYEFLRMDWVF</sequence>
<evidence type="ECO:0000256" key="1">
    <source>
        <dbReference type="SAM" id="Phobius"/>
    </source>
</evidence>